<evidence type="ECO:0000313" key="1">
    <source>
        <dbReference type="EMBL" id="JAD80325.1"/>
    </source>
</evidence>
<proteinExistence type="predicted"/>
<dbReference type="EMBL" id="GBRH01217570">
    <property type="protein sequence ID" value="JAD80325.1"/>
    <property type="molecule type" value="Transcribed_RNA"/>
</dbReference>
<accession>A0A0A9D3V2</accession>
<organism evidence="1">
    <name type="scientific">Arundo donax</name>
    <name type="common">Giant reed</name>
    <name type="synonym">Donax arundinaceus</name>
    <dbReference type="NCBI Taxonomy" id="35708"/>
    <lineage>
        <taxon>Eukaryota</taxon>
        <taxon>Viridiplantae</taxon>
        <taxon>Streptophyta</taxon>
        <taxon>Embryophyta</taxon>
        <taxon>Tracheophyta</taxon>
        <taxon>Spermatophyta</taxon>
        <taxon>Magnoliopsida</taxon>
        <taxon>Liliopsida</taxon>
        <taxon>Poales</taxon>
        <taxon>Poaceae</taxon>
        <taxon>PACMAD clade</taxon>
        <taxon>Arundinoideae</taxon>
        <taxon>Arundineae</taxon>
        <taxon>Arundo</taxon>
    </lineage>
</organism>
<name>A0A0A9D3V2_ARUDO</name>
<reference evidence="1" key="2">
    <citation type="journal article" date="2015" name="Data Brief">
        <title>Shoot transcriptome of the giant reed, Arundo donax.</title>
        <authorList>
            <person name="Barrero R.A."/>
            <person name="Guerrero F.D."/>
            <person name="Moolhuijzen P."/>
            <person name="Goolsby J.A."/>
            <person name="Tidwell J."/>
            <person name="Bellgard S.E."/>
            <person name="Bellgard M.I."/>
        </authorList>
    </citation>
    <scope>NUCLEOTIDE SEQUENCE</scope>
    <source>
        <tissue evidence="1">Shoot tissue taken approximately 20 cm above the soil surface</tissue>
    </source>
</reference>
<dbReference type="AlphaFoldDB" id="A0A0A9D3V2"/>
<reference evidence="1" key="1">
    <citation type="submission" date="2014-09" db="EMBL/GenBank/DDBJ databases">
        <authorList>
            <person name="Magalhaes I.L.F."/>
            <person name="Oliveira U."/>
            <person name="Santos F.R."/>
            <person name="Vidigal T.H.D.A."/>
            <person name="Brescovit A.D."/>
            <person name="Santos A.J."/>
        </authorList>
    </citation>
    <scope>NUCLEOTIDE SEQUENCE</scope>
    <source>
        <tissue evidence="1">Shoot tissue taken approximately 20 cm above the soil surface</tissue>
    </source>
</reference>
<protein>
    <submittedName>
        <fullName evidence="1">RDR904</fullName>
    </submittedName>
</protein>
<sequence length="74" mass="8285">MYLVPSVVTSISGITSTSNDEISNVCLEELNSWPILAAHLEIERISLKWPIHLLIHSAVKDLFEANIQTELPRS</sequence>